<evidence type="ECO:0000313" key="2">
    <source>
        <dbReference type="Proteomes" id="UP000518300"/>
    </source>
</evidence>
<sequence>MGKKVFANGMEIAHQAGDAKVMAAFPDVCLSPPPPPAGPVPIPYPNTSFAKDLKQGSTSVTVGGKPIALKGKSYYQTSPLGDEAATRNFGGSVLTHTITGKTYFQAHSMDVVVEGKNVCRHLDITTSNHASYPGSTPPIPNMEAMVQLALDRIAEEKCPCCGMKDCPAAFQSGEKAQSFEDFYKLNEPHPSKKAKFKGKLSDRGEKRSQDFAKILAEKASKCTCTPGNRVFPEPPCDVFRDHDSDRTKKIDLAWNDERSRFRERWEAANNRPLLTYDGAMSRLRQQAGGSFKSDAEAKAASTQANKQIRINHLVPKEAGGCPTNDGNLQPQSELCSYCQGIDDLFTNKWQ</sequence>
<gene>
    <name evidence="1" type="ORF">HG543_21395</name>
</gene>
<name>A0A848LI57_9BACT</name>
<evidence type="ECO:0000313" key="1">
    <source>
        <dbReference type="EMBL" id="NMO17396.1"/>
    </source>
</evidence>
<proteinExistence type="predicted"/>
<dbReference type="EMBL" id="JABBJJ010000097">
    <property type="protein sequence ID" value="NMO17396.1"/>
    <property type="molecule type" value="Genomic_DNA"/>
</dbReference>
<keyword evidence="2" id="KW-1185">Reference proteome</keyword>
<reference evidence="1 2" key="1">
    <citation type="submission" date="2020-04" db="EMBL/GenBank/DDBJ databases">
        <title>Draft genome of Pyxidicoccus fallax type strain.</title>
        <authorList>
            <person name="Whitworth D.E."/>
        </authorList>
    </citation>
    <scope>NUCLEOTIDE SEQUENCE [LARGE SCALE GENOMIC DNA]</scope>
    <source>
        <strain evidence="1 2">DSM 14698</strain>
    </source>
</reference>
<organism evidence="1 2">
    <name type="scientific">Pyxidicoccus fallax</name>
    <dbReference type="NCBI Taxonomy" id="394095"/>
    <lineage>
        <taxon>Bacteria</taxon>
        <taxon>Pseudomonadati</taxon>
        <taxon>Myxococcota</taxon>
        <taxon>Myxococcia</taxon>
        <taxon>Myxococcales</taxon>
        <taxon>Cystobacterineae</taxon>
        <taxon>Myxococcaceae</taxon>
        <taxon>Pyxidicoccus</taxon>
    </lineage>
</organism>
<protein>
    <submittedName>
        <fullName evidence="1">DUF4150 domain-containing protein</fullName>
    </submittedName>
</protein>
<dbReference type="RefSeq" id="WP_169346678.1">
    <property type="nucleotide sequence ID" value="NZ_JABBJJ010000097.1"/>
</dbReference>
<accession>A0A848LI57</accession>
<dbReference type="AlphaFoldDB" id="A0A848LI57"/>
<comment type="caution">
    <text evidence="1">The sequence shown here is derived from an EMBL/GenBank/DDBJ whole genome shotgun (WGS) entry which is preliminary data.</text>
</comment>
<dbReference type="Proteomes" id="UP000518300">
    <property type="component" value="Unassembled WGS sequence"/>
</dbReference>
<dbReference type="Pfam" id="PF13665">
    <property type="entry name" value="Tox-PAAR-like"/>
    <property type="match status" value="1"/>
</dbReference>